<sequence>MITMDFVSGLPLTPTKKDSYLLTKVSYMESNASQSKERVGPVVPAPKFKRRAVSAVRDRPPGCGPTPEQNRQIAVVPSSKSVDSVESLVLLVTLSSADRAEGDYEVATHESFGFLAVRMFVGGFVTTWMATWACAGSHGRVELGIRIYTTRIPVSDS</sequence>
<dbReference type="GO" id="GO:0032259">
    <property type="term" value="P:methylation"/>
    <property type="evidence" value="ECO:0007669"/>
    <property type="project" value="UniProtKB-KW"/>
</dbReference>
<dbReference type="GO" id="GO:0008168">
    <property type="term" value="F:methyltransferase activity"/>
    <property type="evidence" value="ECO:0007669"/>
    <property type="project" value="UniProtKB-KW"/>
</dbReference>
<dbReference type="EMBL" id="SMMG02000009">
    <property type="protein sequence ID" value="KAA3462202.1"/>
    <property type="molecule type" value="Genomic_DNA"/>
</dbReference>
<evidence type="ECO:0000313" key="2">
    <source>
        <dbReference type="EMBL" id="KAA3462202.1"/>
    </source>
</evidence>
<proteinExistence type="predicted"/>
<evidence type="ECO:0000313" key="3">
    <source>
        <dbReference type="Proteomes" id="UP000325315"/>
    </source>
</evidence>
<comment type="caution">
    <text evidence="2">The sequence shown here is derived from an EMBL/GenBank/DDBJ whole genome shotgun (WGS) entry which is preliminary data.</text>
</comment>
<reference evidence="3" key="1">
    <citation type="journal article" date="2019" name="Plant Biotechnol. J.">
        <title>Genome sequencing of the Australian wild diploid species Gossypium australe highlights disease resistance and delayed gland morphogenesis.</title>
        <authorList>
            <person name="Cai Y."/>
            <person name="Cai X."/>
            <person name="Wang Q."/>
            <person name="Wang P."/>
            <person name="Zhang Y."/>
            <person name="Cai C."/>
            <person name="Xu Y."/>
            <person name="Wang K."/>
            <person name="Zhou Z."/>
            <person name="Wang C."/>
            <person name="Geng S."/>
            <person name="Li B."/>
            <person name="Dong Q."/>
            <person name="Hou Y."/>
            <person name="Wang H."/>
            <person name="Ai P."/>
            <person name="Liu Z."/>
            <person name="Yi F."/>
            <person name="Sun M."/>
            <person name="An G."/>
            <person name="Cheng J."/>
            <person name="Zhang Y."/>
            <person name="Shi Q."/>
            <person name="Xie Y."/>
            <person name="Shi X."/>
            <person name="Chang Y."/>
            <person name="Huang F."/>
            <person name="Chen Y."/>
            <person name="Hong S."/>
            <person name="Mi L."/>
            <person name="Sun Q."/>
            <person name="Zhang L."/>
            <person name="Zhou B."/>
            <person name="Peng R."/>
            <person name="Zhang X."/>
            <person name="Liu F."/>
        </authorList>
    </citation>
    <scope>NUCLEOTIDE SEQUENCE [LARGE SCALE GENOMIC DNA]</scope>
    <source>
        <strain evidence="3">cv. PA1801</strain>
    </source>
</reference>
<accession>A0A5B6UZ93</accession>
<feature type="region of interest" description="Disordered" evidence="1">
    <location>
        <begin position="54"/>
        <end position="76"/>
    </location>
</feature>
<keyword evidence="3" id="KW-1185">Reference proteome</keyword>
<dbReference type="AlphaFoldDB" id="A0A5B6UZ93"/>
<gene>
    <name evidence="2" type="ORF">EPI10_028711</name>
</gene>
<protein>
    <submittedName>
        <fullName evidence="2">Histone-lysine N-methyltransferase, H3 lysine-9 specific SUVH6-like</fullName>
    </submittedName>
</protein>
<keyword evidence="2" id="KW-0808">Transferase</keyword>
<organism evidence="2 3">
    <name type="scientific">Gossypium australe</name>
    <dbReference type="NCBI Taxonomy" id="47621"/>
    <lineage>
        <taxon>Eukaryota</taxon>
        <taxon>Viridiplantae</taxon>
        <taxon>Streptophyta</taxon>
        <taxon>Embryophyta</taxon>
        <taxon>Tracheophyta</taxon>
        <taxon>Spermatophyta</taxon>
        <taxon>Magnoliopsida</taxon>
        <taxon>eudicotyledons</taxon>
        <taxon>Gunneridae</taxon>
        <taxon>Pentapetalae</taxon>
        <taxon>rosids</taxon>
        <taxon>malvids</taxon>
        <taxon>Malvales</taxon>
        <taxon>Malvaceae</taxon>
        <taxon>Malvoideae</taxon>
        <taxon>Gossypium</taxon>
    </lineage>
</organism>
<name>A0A5B6UZ93_9ROSI</name>
<evidence type="ECO:0000256" key="1">
    <source>
        <dbReference type="SAM" id="MobiDB-lite"/>
    </source>
</evidence>
<dbReference type="Proteomes" id="UP000325315">
    <property type="component" value="Unassembled WGS sequence"/>
</dbReference>
<keyword evidence="2" id="KW-0489">Methyltransferase</keyword>